<evidence type="ECO:0000313" key="2">
    <source>
        <dbReference type="EMBL" id="OSQ49620.1"/>
    </source>
</evidence>
<comment type="caution">
    <text evidence="2">The sequence shown here is derived from an EMBL/GenBank/DDBJ whole genome shotgun (WGS) entry which is preliminary data.</text>
</comment>
<evidence type="ECO:0000313" key="3">
    <source>
        <dbReference type="Proteomes" id="UP000193396"/>
    </source>
</evidence>
<keyword evidence="3" id="KW-1185">Reference proteome</keyword>
<dbReference type="Pfam" id="PF23746">
    <property type="entry name" value="Gp41_Mu"/>
    <property type="match status" value="1"/>
</dbReference>
<dbReference type="EMBL" id="JFKB01000002">
    <property type="protein sequence ID" value="OSQ49620.1"/>
    <property type="molecule type" value="Genomic_DNA"/>
</dbReference>
<dbReference type="STRING" id="1293890.TALK_04665"/>
<dbReference type="Proteomes" id="UP000193396">
    <property type="component" value="Unassembled WGS sequence"/>
</dbReference>
<name>A0A1Y2LF89_9PROT</name>
<feature type="compositionally biased region" description="Gly residues" evidence="1">
    <location>
        <begin position="123"/>
        <end position="132"/>
    </location>
</feature>
<dbReference type="InterPro" id="IPR056974">
    <property type="entry name" value="Tail_Gp41-like"/>
</dbReference>
<dbReference type="RefSeq" id="WP_085616325.1">
    <property type="nucleotide sequence ID" value="NZ_JFKB01000002.1"/>
</dbReference>
<protein>
    <recommendedName>
        <fullName evidence="4">Mu-like prophage FluMu protein gp41</fullName>
    </recommendedName>
</protein>
<feature type="region of interest" description="Disordered" evidence="1">
    <location>
        <begin position="110"/>
        <end position="132"/>
    </location>
</feature>
<evidence type="ECO:0000256" key="1">
    <source>
        <dbReference type="SAM" id="MobiDB-lite"/>
    </source>
</evidence>
<sequence>MDPLILTDGMKIGEHLYTRLTMAPLNAGEAIDAATAGEKVRFAPDGEPVIVTSPTIVSTERLRRQVKQLESKAGTVMQGPIQIVDLRKMSEGDYRKLVERADQIDALYLQRESDKGGRDEAGAGEGADGTGA</sequence>
<gene>
    <name evidence="2" type="ORF">TALK_04665</name>
</gene>
<feature type="compositionally biased region" description="Basic and acidic residues" evidence="1">
    <location>
        <begin position="111"/>
        <end position="121"/>
    </location>
</feature>
<accession>A0A1Y2LF89</accession>
<reference evidence="2 3" key="1">
    <citation type="submission" date="2014-03" db="EMBL/GenBank/DDBJ databases">
        <title>The draft genome sequence of Thalassospira alkalitolerans JCM 18968.</title>
        <authorList>
            <person name="Lai Q."/>
            <person name="Shao Z."/>
        </authorList>
    </citation>
    <scope>NUCLEOTIDE SEQUENCE [LARGE SCALE GENOMIC DNA]</scope>
    <source>
        <strain evidence="2 3">JCM 18968</strain>
    </source>
</reference>
<dbReference type="AlphaFoldDB" id="A0A1Y2LF89"/>
<organism evidence="2 3">
    <name type="scientific">Thalassospira alkalitolerans</name>
    <dbReference type="NCBI Taxonomy" id="1293890"/>
    <lineage>
        <taxon>Bacteria</taxon>
        <taxon>Pseudomonadati</taxon>
        <taxon>Pseudomonadota</taxon>
        <taxon>Alphaproteobacteria</taxon>
        <taxon>Rhodospirillales</taxon>
        <taxon>Thalassospiraceae</taxon>
        <taxon>Thalassospira</taxon>
    </lineage>
</organism>
<dbReference type="OrthoDB" id="5464046at2"/>
<evidence type="ECO:0008006" key="4">
    <source>
        <dbReference type="Google" id="ProtNLM"/>
    </source>
</evidence>
<proteinExistence type="predicted"/>